<feature type="non-terminal residue" evidence="3">
    <location>
        <position position="1"/>
    </location>
</feature>
<comment type="caution">
    <text evidence="3">The sequence shown here is derived from an EMBL/GenBank/DDBJ whole genome shotgun (WGS) entry which is preliminary data.</text>
</comment>
<keyword evidence="1" id="KW-0863">Zinc-finger</keyword>
<keyword evidence="1" id="KW-0862">Zinc</keyword>
<gene>
    <name evidence="3" type="ORF">JG688_00018630</name>
</gene>
<keyword evidence="1" id="KW-0479">Metal-binding</keyword>
<dbReference type="InterPro" id="IPR007527">
    <property type="entry name" value="Znf_SWIM"/>
</dbReference>
<evidence type="ECO:0000313" key="4">
    <source>
        <dbReference type="Proteomes" id="UP000709295"/>
    </source>
</evidence>
<sequence length="113" mass="12921">AFRDNGDTVTVTRGAKEYLLIKGTWECDCELVQTMKLPCRHAMVYRKAIASPFITPFAAINPRMQWLWNMQAVCRNAVLCCTWLSRDVKPKVEDPARPSYAVASIGDMAKYRY</sequence>
<evidence type="ECO:0000259" key="2">
    <source>
        <dbReference type="PROSITE" id="PS50966"/>
    </source>
</evidence>
<proteinExistence type="predicted"/>
<protein>
    <recommendedName>
        <fullName evidence="2">SWIM-type domain-containing protein</fullName>
    </recommendedName>
</protein>
<dbReference type="PROSITE" id="PS50966">
    <property type="entry name" value="ZF_SWIM"/>
    <property type="match status" value="1"/>
</dbReference>
<dbReference type="GO" id="GO:0008270">
    <property type="term" value="F:zinc ion binding"/>
    <property type="evidence" value="ECO:0007669"/>
    <property type="project" value="UniProtKB-KW"/>
</dbReference>
<feature type="domain" description="SWIM-type" evidence="2">
    <location>
        <begin position="9"/>
        <end position="50"/>
    </location>
</feature>
<accession>A0A8J5IF56</accession>
<evidence type="ECO:0000256" key="1">
    <source>
        <dbReference type="PROSITE-ProRule" id="PRU00325"/>
    </source>
</evidence>
<reference evidence="3" key="1">
    <citation type="submission" date="2021-01" db="EMBL/GenBank/DDBJ databases">
        <title>Phytophthora aleatoria, a newly-described species from Pinus radiata is distinct from Phytophthora cactorum isolates based on comparative genomics.</title>
        <authorList>
            <person name="Mcdougal R."/>
            <person name="Panda P."/>
            <person name="Williams N."/>
            <person name="Studholme D.J."/>
        </authorList>
    </citation>
    <scope>NUCLEOTIDE SEQUENCE</scope>
    <source>
        <strain evidence="3">NZFS 4037</strain>
    </source>
</reference>
<dbReference type="AlphaFoldDB" id="A0A8J5IF56"/>
<keyword evidence="4" id="KW-1185">Reference proteome</keyword>
<name>A0A8J5IF56_9STRA</name>
<evidence type="ECO:0000313" key="3">
    <source>
        <dbReference type="EMBL" id="KAG6941513.1"/>
    </source>
</evidence>
<dbReference type="Proteomes" id="UP000709295">
    <property type="component" value="Unassembled WGS sequence"/>
</dbReference>
<dbReference type="EMBL" id="JAENGY010003611">
    <property type="protein sequence ID" value="KAG6941513.1"/>
    <property type="molecule type" value="Genomic_DNA"/>
</dbReference>
<organism evidence="3 4">
    <name type="scientific">Phytophthora aleatoria</name>
    <dbReference type="NCBI Taxonomy" id="2496075"/>
    <lineage>
        <taxon>Eukaryota</taxon>
        <taxon>Sar</taxon>
        <taxon>Stramenopiles</taxon>
        <taxon>Oomycota</taxon>
        <taxon>Peronosporomycetes</taxon>
        <taxon>Peronosporales</taxon>
        <taxon>Peronosporaceae</taxon>
        <taxon>Phytophthora</taxon>
    </lineage>
</organism>